<reference evidence="2 3" key="1">
    <citation type="submission" date="2019-01" db="EMBL/GenBank/DDBJ databases">
        <title>Fusobacterium necrophorum Isolated From the Uterus of Dairy Cows.</title>
        <authorList>
            <person name="Francis A.M."/>
        </authorList>
    </citation>
    <scope>NUCLEOTIDE SEQUENCE [LARGE SCALE GENOMIC DNA]</scope>
    <source>
        <strain evidence="2 3">KG35</strain>
    </source>
</reference>
<dbReference type="AlphaFoldDB" id="A0A4Q2KX24"/>
<sequence length="402" mass="47528">MKNKVIFAAAGNGKTYNLCNEAMSIAQKSKKYVLLVSYTNEGISAIEKEYKKWNFGVIDYNVKIITWYSFLLQELIKPYQPFISLRKNVNRLEDYGAENSIKGILFLEDKKDTISKIKKDSWEYYIHQKSNLLKKDKVSQLAHVCLDELKDYVVTRLESIYSNIFFDEIQDCAGWDLEVLKELFKSKLSITCFGDYKQTTFRTNNSPKNKQYRDSKIRFFFERLNTKKKKECEVFYKNTTRRFNKEICNFINTIYRDKESEVTSEEAIDLEILHTGVYIIETEYLEEYCRCYNPTIMRYNKKSKINFKHNCRIFNYGASKGQTFDRVVIIPVSTVNEFIYKGTEIKTLQTRSKFYVACTRPRYSIVFAVNKVQDTSLFQKSVMEILGKKIPVYKYSLKEEIL</sequence>
<gene>
    <name evidence="2" type="ORF">EPT53_04340</name>
</gene>
<dbReference type="GO" id="GO:0005524">
    <property type="term" value="F:ATP binding"/>
    <property type="evidence" value="ECO:0007669"/>
    <property type="project" value="InterPro"/>
</dbReference>
<feature type="domain" description="(+)RNA virus helicase C-terminal" evidence="1">
    <location>
        <begin position="150"/>
        <end position="367"/>
    </location>
</feature>
<protein>
    <recommendedName>
        <fullName evidence="1">(+)RNA virus helicase C-terminal domain-containing protein</fullName>
    </recommendedName>
</protein>
<dbReference type="GO" id="GO:0043138">
    <property type="term" value="F:3'-5' DNA helicase activity"/>
    <property type="evidence" value="ECO:0007669"/>
    <property type="project" value="TreeGrafter"/>
</dbReference>
<dbReference type="GO" id="GO:0005829">
    <property type="term" value="C:cytosol"/>
    <property type="evidence" value="ECO:0007669"/>
    <property type="project" value="TreeGrafter"/>
</dbReference>
<evidence type="ECO:0000259" key="1">
    <source>
        <dbReference type="Pfam" id="PF01443"/>
    </source>
</evidence>
<dbReference type="Pfam" id="PF01443">
    <property type="entry name" value="Viral_helicase1"/>
    <property type="match status" value="1"/>
</dbReference>
<dbReference type="RefSeq" id="WP_129490851.1">
    <property type="nucleotide sequence ID" value="NZ_SBAP01000009.1"/>
</dbReference>
<dbReference type="GO" id="GO:0003677">
    <property type="term" value="F:DNA binding"/>
    <property type="evidence" value="ECO:0007669"/>
    <property type="project" value="InterPro"/>
</dbReference>
<dbReference type="InterPro" id="IPR000212">
    <property type="entry name" value="DNA_helicase_UvrD/REP"/>
</dbReference>
<accession>A0A4Q2KX24</accession>
<dbReference type="GO" id="GO:0000725">
    <property type="term" value="P:recombinational repair"/>
    <property type="evidence" value="ECO:0007669"/>
    <property type="project" value="TreeGrafter"/>
</dbReference>
<dbReference type="PANTHER" id="PTHR11070">
    <property type="entry name" value="UVRD / RECB / PCRA DNA HELICASE FAMILY MEMBER"/>
    <property type="match status" value="1"/>
</dbReference>
<proteinExistence type="predicted"/>
<organism evidence="2 3">
    <name type="scientific">Fusobacterium necrophorum</name>
    <dbReference type="NCBI Taxonomy" id="859"/>
    <lineage>
        <taxon>Bacteria</taxon>
        <taxon>Fusobacteriati</taxon>
        <taxon>Fusobacteriota</taxon>
        <taxon>Fusobacteriia</taxon>
        <taxon>Fusobacteriales</taxon>
        <taxon>Fusobacteriaceae</taxon>
        <taxon>Fusobacterium</taxon>
    </lineage>
</organism>
<evidence type="ECO:0000313" key="3">
    <source>
        <dbReference type="Proteomes" id="UP000289216"/>
    </source>
</evidence>
<name>A0A4Q2KX24_9FUSO</name>
<dbReference type="InterPro" id="IPR027351">
    <property type="entry name" value="(+)RNA_virus_helicase_core_dom"/>
</dbReference>
<dbReference type="EMBL" id="SBAP01000009">
    <property type="protein sequence ID" value="RXZ70184.1"/>
    <property type="molecule type" value="Genomic_DNA"/>
</dbReference>
<dbReference type="PANTHER" id="PTHR11070:SF17">
    <property type="entry name" value="DNA HELICASE IV"/>
    <property type="match status" value="1"/>
</dbReference>
<comment type="caution">
    <text evidence="2">The sequence shown here is derived from an EMBL/GenBank/DDBJ whole genome shotgun (WGS) entry which is preliminary data.</text>
</comment>
<dbReference type="InterPro" id="IPR027417">
    <property type="entry name" value="P-loop_NTPase"/>
</dbReference>
<dbReference type="Proteomes" id="UP000289216">
    <property type="component" value="Unassembled WGS sequence"/>
</dbReference>
<dbReference type="SUPFAM" id="SSF52540">
    <property type="entry name" value="P-loop containing nucleoside triphosphate hydrolases"/>
    <property type="match status" value="1"/>
</dbReference>
<dbReference type="Gene3D" id="3.40.50.300">
    <property type="entry name" value="P-loop containing nucleotide triphosphate hydrolases"/>
    <property type="match status" value="1"/>
</dbReference>
<evidence type="ECO:0000313" key="2">
    <source>
        <dbReference type="EMBL" id="RXZ70184.1"/>
    </source>
</evidence>